<evidence type="ECO:0000313" key="4">
    <source>
        <dbReference type="Proteomes" id="UP000002281"/>
    </source>
</evidence>
<dbReference type="InterPro" id="IPR000477">
    <property type="entry name" value="RT_dom"/>
</dbReference>
<dbReference type="PROSITE" id="PS50878">
    <property type="entry name" value="RT_POL"/>
    <property type="match status" value="1"/>
</dbReference>
<accession>A0A9L0R4P6</accession>
<dbReference type="PANTHER" id="PTHR19446">
    <property type="entry name" value="REVERSE TRANSCRIPTASES"/>
    <property type="match status" value="1"/>
</dbReference>
<dbReference type="Ensembl" id="ENSECAT00000111817.1">
    <property type="protein sequence ID" value="ENSECAP00000059035.1"/>
    <property type="gene ID" value="ENSECAG00000053363.1"/>
</dbReference>
<reference evidence="3 4" key="1">
    <citation type="journal article" date="2009" name="Science">
        <title>Genome sequence, comparative analysis, and population genetics of the domestic horse.</title>
        <authorList>
            <consortium name="Broad Institute Genome Sequencing Platform"/>
            <consortium name="Broad Institute Whole Genome Assembly Team"/>
            <person name="Wade C.M."/>
            <person name="Giulotto E."/>
            <person name="Sigurdsson S."/>
            <person name="Zoli M."/>
            <person name="Gnerre S."/>
            <person name="Imsland F."/>
            <person name="Lear T.L."/>
            <person name="Adelson D.L."/>
            <person name="Bailey E."/>
            <person name="Bellone R.R."/>
            <person name="Bloecker H."/>
            <person name="Distl O."/>
            <person name="Edgar R.C."/>
            <person name="Garber M."/>
            <person name="Leeb T."/>
            <person name="Mauceli E."/>
            <person name="MacLeod J.N."/>
            <person name="Penedo M.C.T."/>
            <person name="Raison J.M."/>
            <person name="Sharpe T."/>
            <person name="Vogel J."/>
            <person name="Andersson L."/>
            <person name="Antczak D.F."/>
            <person name="Biagi T."/>
            <person name="Binns M.M."/>
            <person name="Chowdhary B.P."/>
            <person name="Coleman S.J."/>
            <person name="Della Valle G."/>
            <person name="Fryc S."/>
            <person name="Guerin G."/>
            <person name="Hasegawa T."/>
            <person name="Hill E.W."/>
            <person name="Jurka J."/>
            <person name="Kiialainen A."/>
            <person name="Lindgren G."/>
            <person name="Liu J."/>
            <person name="Magnani E."/>
            <person name="Mickelson J.R."/>
            <person name="Murray J."/>
            <person name="Nergadze S.G."/>
            <person name="Onofrio R."/>
            <person name="Pedroni S."/>
            <person name="Piras M.F."/>
            <person name="Raudsepp T."/>
            <person name="Rocchi M."/>
            <person name="Roeed K.H."/>
            <person name="Ryder O.A."/>
            <person name="Searle S."/>
            <person name="Skow L."/>
            <person name="Swinburne J.E."/>
            <person name="Syvaenen A.C."/>
            <person name="Tozaki T."/>
            <person name="Valberg S.J."/>
            <person name="Vaudin M."/>
            <person name="White J.R."/>
            <person name="Zody M.C."/>
            <person name="Lander E.S."/>
            <person name="Lindblad-Toh K."/>
        </authorList>
    </citation>
    <scope>NUCLEOTIDE SEQUENCE [LARGE SCALE GENOMIC DNA]</scope>
    <source>
        <strain evidence="3 4">Thoroughbred</strain>
    </source>
</reference>
<dbReference type="AlphaFoldDB" id="A0A9L0R4P6"/>
<dbReference type="Proteomes" id="UP000002281">
    <property type="component" value="Chromosome 3"/>
</dbReference>
<proteinExistence type="predicted"/>
<sequence length="742" mass="87534">MTPNRIRKRRTKKKPKISRRREVIKIRAETNEIETKKPAERINETKSWLFEKIHKIDKPLARLTKKKREKTQINKIRNERGEITMDTTEIQKIIREYYEKLYANILDNLEEMDKFLDSYNLPKLKQEERENLNRPIRRKEIETVIKNLPQNKSPGSEGFSGKFYQTFKADLIPILLRLFQKIEEDGALLNTFYEANITLILKTEKDNTKKENYRPISLMNIDAKILNKILANQIQQYIKKLIHHDQVGFIPGTQEWFNICKSIHVIHYINKMRNKNHMIISIDAEKALDKIQHPFMIKTLNKMGTEGKYLNILKAIYDKPTANIILNGQKLKAIPLRTGTRQGCPLSPLLFNIVVEVLARAIQQEKEIKGIHISNEEVKPSLFADDMILYMENPKESIGKLLEIINSYRKVAGYKINVHKSVAFLHSNNELTEKELKNSIPFTIATKRIKYLGVNLTKEVKDLYIGNYKTFLKETNDDIKRWKDIPCTWIGRTNIVKMSILPKAIYRFNTIPVRIPMTFFTEIEQGILKFIWGNKRPQISNAILRKKNTAGGITIPDFKAYYKATVIQTGWYWDKNRCTDQWNRIESPEIKPHIYGQLILDKGAEGLQWKKQSLFNKWCWENWTATCKRMKIDHSFSPFTKINSKWIKDLKIRPETISLREENRDTPLIDTSIKRIFLDIITPQMRETIERINKWDFIRLKSFFKAREKRIEKKKQPTSSEKIFTTYISDKGLISIIYKELT</sequence>
<dbReference type="GeneTree" id="ENSGT01150000286946"/>
<evidence type="ECO:0000259" key="2">
    <source>
        <dbReference type="PROSITE" id="PS50878"/>
    </source>
</evidence>
<reference evidence="3" key="3">
    <citation type="submission" date="2025-09" db="UniProtKB">
        <authorList>
            <consortium name="Ensembl"/>
        </authorList>
    </citation>
    <scope>IDENTIFICATION</scope>
    <source>
        <strain evidence="3">Thoroughbred</strain>
    </source>
</reference>
<dbReference type="GO" id="GO:0003964">
    <property type="term" value="F:RNA-directed DNA polymerase activity"/>
    <property type="evidence" value="ECO:0007669"/>
    <property type="project" value="UniProtKB-EC"/>
</dbReference>
<dbReference type="CDD" id="cd01650">
    <property type="entry name" value="RT_nLTR_like"/>
    <property type="match status" value="1"/>
</dbReference>
<dbReference type="InterPro" id="IPR043502">
    <property type="entry name" value="DNA/RNA_pol_sf"/>
</dbReference>
<organism evidence="3 4">
    <name type="scientific">Equus caballus</name>
    <name type="common">Horse</name>
    <dbReference type="NCBI Taxonomy" id="9796"/>
    <lineage>
        <taxon>Eukaryota</taxon>
        <taxon>Metazoa</taxon>
        <taxon>Chordata</taxon>
        <taxon>Craniata</taxon>
        <taxon>Vertebrata</taxon>
        <taxon>Euteleostomi</taxon>
        <taxon>Mammalia</taxon>
        <taxon>Eutheria</taxon>
        <taxon>Laurasiatheria</taxon>
        <taxon>Perissodactyla</taxon>
        <taxon>Equidae</taxon>
        <taxon>Equus</taxon>
    </lineage>
</organism>
<feature type="domain" description="Reverse transcriptase" evidence="2">
    <location>
        <begin position="181"/>
        <end position="456"/>
    </location>
</feature>
<dbReference type="EC" id="2.7.7.49" evidence="1"/>
<keyword evidence="4" id="KW-1185">Reference proteome</keyword>
<evidence type="ECO:0000256" key="1">
    <source>
        <dbReference type="ARBA" id="ARBA00012493"/>
    </source>
</evidence>
<dbReference type="SUPFAM" id="SSF56672">
    <property type="entry name" value="DNA/RNA polymerases"/>
    <property type="match status" value="1"/>
</dbReference>
<reference evidence="3" key="2">
    <citation type="submission" date="2025-08" db="UniProtKB">
        <authorList>
            <consortium name="Ensembl"/>
        </authorList>
    </citation>
    <scope>IDENTIFICATION</scope>
    <source>
        <strain evidence="3">Thoroughbred</strain>
    </source>
</reference>
<evidence type="ECO:0000313" key="3">
    <source>
        <dbReference type="Ensembl" id="ENSECAP00000059035.1"/>
    </source>
</evidence>
<protein>
    <recommendedName>
        <fullName evidence="1">RNA-directed DNA polymerase</fullName>
        <ecNumber evidence="1">2.7.7.49</ecNumber>
    </recommendedName>
</protein>
<name>A0A9L0R4P6_HORSE</name>
<dbReference type="Pfam" id="PF00078">
    <property type="entry name" value="RVT_1"/>
    <property type="match status" value="1"/>
</dbReference>